<keyword evidence="2" id="KW-1185">Reference proteome</keyword>
<name>A0A151MDD2_ALLMI</name>
<protein>
    <submittedName>
        <fullName evidence="1">Uncharacterized protein</fullName>
    </submittedName>
</protein>
<evidence type="ECO:0000313" key="2">
    <source>
        <dbReference type="Proteomes" id="UP000050525"/>
    </source>
</evidence>
<organism evidence="1 2">
    <name type="scientific">Alligator mississippiensis</name>
    <name type="common">American alligator</name>
    <dbReference type="NCBI Taxonomy" id="8496"/>
    <lineage>
        <taxon>Eukaryota</taxon>
        <taxon>Metazoa</taxon>
        <taxon>Chordata</taxon>
        <taxon>Craniata</taxon>
        <taxon>Vertebrata</taxon>
        <taxon>Euteleostomi</taxon>
        <taxon>Archelosauria</taxon>
        <taxon>Archosauria</taxon>
        <taxon>Crocodylia</taxon>
        <taxon>Alligatoridae</taxon>
        <taxon>Alligatorinae</taxon>
        <taxon>Alligator</taxon>
    </lineage>
</organism>
<dbReference type="EMBL" id="AKHW03006231">
    <property type="protein sequence ID" value="KYO22521.1"/>
    <property type="molecule type" value="Genomic_DNA"/>
</dbReference>
<dbReference type="AlphaFoldDB" id="A0A151MDD2"/>
<dbReference type="Proteomes" id="UP000050525">
    <property type="component" value="Unassembled WGS sequence"/>
</dbReference>
<sequence length="83" mass="9568">MRYTGPKQNEFYQSKEYAGATRHLLVIGARYRDTAVAVLESPGQDAERKKNHAKEKRPCRLLAVFICSWSQHEWVTSGKNATW</sequence>
<comment type="caution">
    <text evidence="1">The sequence shown here is derived from an EMBL/GenBank/DDBJ whole genome shotgun (WGS) entry which is preliminary data.</text>
</comment>
<reference evidence="1 2" key="1">
    <citation type="journal article" date="2012" name="Genome Biol.">
        <title>Sequencing three crocodilian genomes to illuminate the evolution of archosaurs and amniotes.</title>
        <authorList>
            <person name="St John J.A."/>
            <person name="Braun E.L."/>
            <person name="Isberg S.R."/>
            <person name="Miles L.G."/>
            <person name="Chong A.Y."/>
            <person name="Gongora J."/>
            <person name="Dalzell P."/>
            <person name="Moran C."/>
            <person name="Bed'hom B."/>
            <person name="Abzhanov A."/>
            <person name="Burgess S.C."/>
            <person name="Cooksey A.M."/>
            <person name="Castoe T.A."/>
            <person name="Crawford N.G."/>
            <person name="Densmore L.D."/>
            <person name="Drew J.C."/>
            <person name="Edwards S.V."/>
            <person name="Faircloth B.C."/>
            <person name="Fujita M.K."/>
            <person name="Greenwold M.J."/>
            <person name="Hoffmann F.G."/>
            <person name="Howard J.M."/>
            <person name="Iguchi T."/>
            <person name="Janes D.E."/>
            <person name="Khan S.Y."/>
            <person name="Kohno S."/>
            <person name="de Koning A.J."/>
            <person name="Lance S.L."/>
            <person name="McCarthy F.M."/>
            <person name="McCormack J.E."/>
            <person name="Merchant M.E."/>
            <person name="Peterson D.G."/>
            <person name="Pollock D.D."/>
            <person name="Pourmand N."/>
            <person name="Raney B.J."/>
            <person name="Roessler K.A."/>
            <person name="Sanford J.R."/>
            <person name="Sawyer R.H."/>
            <person name="Schmidt C.J."/>
            <person name="Triplett E.W."/>
            <person name="Tuberville T.D."/>
            <person name="Venegas-Anaya M."/>
            <person name="Howard J.T."/>
            <person name="Jarvis E.D."/>
            <person name="Guillette L.J.Jr."/>
            <person name="Glenn T.C."/>
            <person name="Green R.E."/>
            <person name="Ray D.A."/>
        </authorList>
    </citation>
    <scope>NUCLEOTIDE SEQUENCE [LARGE SCALE GENOMIC DNA]</scope>
    <source>
        <strain evidence="1">KSC_2009_1</strain>
    </source>
</reference>
<accession>A0A151MDD2</accession>
<proteinExistence type="predicted"/>
<evidence type="ECO:0000313" key="1">
    <source>
        <dbReference type="EMBL" id="KYO22521.1"/>
    </source>
</evidence>
<gene>
    <name evidence="1" type="ORF">Y1Q_0003073</name>
</gene>